<protein>
    <submittedName>
        <fullName evidence="8">MFS transporter</fullName>
    </submittedName>
</protein>
<evidence type="ECO:0000256" key="5">
    <source>
        <dbReference type="SAM" id="MobiDB-lite"/>
    </source>
</evidence>
<accession>A0ABT8G1P3</accession>
<feature type="domain" description="Major facilitator superfamily (MFS) profile" evidence="7">
    <location>
        <begin position="39"/>
        <end position="442"/>
    </location>
</feature>
<dbReference type="InterPro" id="IPR020846">
    <property type="entry name" value="MFS_dom"/>
</dbReference>
<feature type="transmembrane region" description="Helical" evidence="6">
    <location>
        <begin position="323"/>
        <end position="342"/>
    </location>
</feature>
<comment type="subcellular location">
    <subcellularLocation>
        <location evidence="1">Cell membrane</location>
        <topology evidence="1">Multi-pass membrane protein</topology>
    </subcellularLocation>
</comment>
<dbReference type="Pfam" id="PF07690">
    <property type="entry name" value="MFS_1"/>
    <property type="match status" value="1"/>
</dbReference>
<evidence type="ECO:0000256" key="4">
    <source>
        <dbReference type="ARBA" id="ARBA00023136"/>
    </source>
</evidence>
<reference evidence="8" key="1">
    <citation type="submission" date="2023-06" db="EMBL/GenBank/DDBJ databases">
        <title>SYSU T00b26.</title>
        <authorList>
            <person name="Gao L."/>
            <person name="Fang B.-Z."/>
            <person name="Li W.-J."/>
        </authorList>
    </citation>
    <scope>NUCLEOTIDE SEQUENCE</scope>
    <source>
        <strain evidence="8">SYSU T00b26</strain>
    </source>
</reference>
<feature type="transmembrane region" description="Helical" evidence="6">
    <location>
        <begin position="113"/>
        <end position="132"/>
    </location>
</feature>
<feature type="compositionally biased region" description="Polar residues" evidence="5">
    <location>
        <begin position="1"/>
        <end position="19"/>
    </location>
</feature>
<feature type="transmembrane region" description="Helical" evidence="6">
    <location>
        <begin position="417"/>
        <end position="436"/>
    </location>
</feature>
<feature type="transmembrane region" description="Helical" evidence="6">
    <location>
        <begin position="198"/>
        <end position="220"/>
    </location>
</feature>
<evidence type="ECO:0000313" key="9">
    <source>
        <dbReference type="Proteomes" id="UP001172738"/>
    </source>
</evidence>
<evidence type="ECO:0000313" key="8">
    <source>
        <dbReference type="EMBL" id="MDN4473056.1"/>
    </source>
</evidence>
<dbReference type="PROSITE" id="PS50850">
    <property type="entry name" value="MFS"/>
    <property type="match status" value="1"/>
</dbReference>
<organism evidence="8 9">
    <name type="scientific">Demequina zhanjiangensis</name>
    <dbReference type="NCBI Taxonomy" id="3051659"/>
    <lineage>
        <taxon>Bacteria</taxon>
        <taxon>Bacillati</taxon>
        <taxon>Actinomycetota</taxon>
        <taxon>Actinomycetes</taxon>
        <taxon>Micrococcales</taxon>
        <taxon>Demequinaceae</taxon>
        <taxon>Demequina</taxon>
    </lineage>
</organism>
<dbReference type="RefSeq" id="WP_301128207.1">
    <property type="nucleotide sequence ID" value="NZ_JAUHPV010000004.1"/>
</dbReference>
<keyword evidence="3 6" id="KW-1133">Transmembrane helix</keyword>
<feature type="region of interest" description="Disordered" evidence="5">
    <location>
        <begin position="1"/>
        <end position="36"/>
    </location>
</feature>
<dbReference type="EMBL" id="JAUHPV010000004">
    <property type="protein sequence ID" value="MDN4473056.1"/>
    <property type="molecule type" value="Genomic_DNA"/>
</dbReference>
<sequence length="454" mass="46629">MDQSQGSPSRGTPVSTETAVSDPRAGSPGQSHETPPIPRRAIALIGAATFGASLAGVVPMVFSLAVRLGEIAPGDEHLYGYVIGAGQLVALVSAPLTGVLSDRSRSRWGRRRPFTLLGLVMGLVALPVLAAAPNVAALTIGWMLTTFGWGTAGGSVGNLLADRLPRHQRGTVSAVANVSGQVAPVVGVTLAGRFATDSWLLFLVPGLVGGALIAIFLVCIREEPAPADGPRGPLSWGALARSYLFDPRRYPSFAWAWLGRALFFFGLSLTSSFTTYFYAQRLDVSVVEVAPTLAMLSAVGIVAATLGSTVAGWASDRKGARHVWTSLGGGAFAAGALVSASAQDLRTLVGGAVVSAIGLAVFGTVGGALTMDILPERATQAGRYLGINAFSQKVPAAIAPLIAPSLLLLAGRDADYGVLYIAGAAFAVLGAVIIALKARAAPPVIPHIDQEVPQ</sequence>
<evidence type="ECO:0000256" key="3">
    <source>
        <dbReference type="ARBA" id="ARBA00022989"/>
    </source>
</evidence>
<evidence type="ECO:0000256" key="6">
    <source>
        <dbReference type="SAM" id="Phobius"/>
    </source>
</evidence>
<keyword evidence="9" id="KW-1185">Reference proteome</keyword>
<dbReference type="InterPro" id="IPR036259">
    <property type="entry name" value="MFS_trans_sf"/>
</dbReference>
<feature type="transmembrane region" description="Helical" evidence="6">
    <location>
        <begin position="290"/>
        <end position="311"/>
    </location>
</feature>
<proteinExistence type="predicted"/>
<feature type="transmembrane region" description="Helical" evidence="6">
    <location>
        <begin position="78"/>
        <end position="101"/>
    </location>
</feature>
<evidence type="ECO:0000259" key="7">
    <source>
        <dbReference type="PROSITE" id="PS50850"/>
    </source>
</evidence>
<dbReference type="SUPFAM" id="SSF103473">
    <property type="entry name" value="MFS general substrate transporter"/>
    <property type="match status" value="1"/>
</dbReference>
<comment type="caution">
    <text evidence="8">The sequence shown here is derived from an EMBL/GenBank/DDBJ whole genome shotgun (WGS) entry which is preliminary data.</text>
</comment>
<gene>
    <name evidence="8" type="ORF">QQX04_08655</name>
</gene>
<dbReference type="Proteomes" id="UP001172738">
    <property type="component" value="Unassembled WGS sequence"/>
</dbReference>
<dbReference type="PANTHER" id="PTHR23528">
    <property type="match status" value="1"/>
</dbReference>
<feature type="transmembrane region" description="Helical" evidence="6">
    <location>
        <begin position="41"/>
        <end position="66"/>
    </location>
</feature>
<dbReference type="CDD" id="cd06174">
    <property type="entry name" value="MFS"/>
    <property type="match status" value="1"/>
</dbReference>
<feature type="transmembrane region" description="Helical" evidence="6">
    <location>
        <begin position="348"/>
        <end position="374"/>
    </location>
</feature>
<dbReference type="Gene3D" id="1.20.1250.20">
    <property type="entry name" value="MFS general substrate transporter like domains"/>
    <property type="match status" value="1"/>
</dbReference>
<name>A0ABT8G1P3_9MICO</name>
<dbReference type="InterPro" id="IPR011701">
    <property type="entry name" value="MFS"/>
</dbReference>
<keyword evidence="4 6" id="KW-0472">Membrane</keyword>
<evidence type="ECO:0000256" key="1">
    <source>
        <dbReference type="ARBA" id="ARBA00004651"/>
    </source>
</evidence>
<dbReference type="PANTHER" id="PTHR23528:SF1">
    <property type="entry name" value="MAJOR FACILITATOR SUPERFAMILY (MFS) PROFILE DOMAIN-CONTAINING PROTEIN"/>
    <property type="match status" value="1"/>
</dbReference>
<feature type="transmembrane region" description="Helical" evidence="6">
    <location>
        <begin position="138"/>
        <end position="160"/>
    </location>
</feature>
<keyword evidence="2 6" id="KW-0812">Transmembrane</keyword>
<evidence type="ECO:0000256" key="2">
    <source>
        <dbReference type="ARBA" id="ARBA00022692"/>
    </source>
</evidence>
<feature type="transmembrane region" description="Helical" evidence="6">
    <location>
        <begin position="394"/>
        <end position="411"/>
    </location>
</feature>
<feature type="transmembrane region" description="Helical" evidence="6">
    <location>
        <begin position="257"/>
        <end position="278"/>
    </location>
</feature>